<reference evidence="2 3" key="1">
    <citation type="journal article" date="2011" name="PLoS Genet.">
        <title>Finished genome of the fungal wheat pathogen Mycosphaerella graminicola reveals dispensome structure, chromosome plasticity, and stealth pathogenesis.</title>
        <authorList>
            <person name="Goodwin S.B."/>
            <person name="Ben M'barek S."/>
            <person name="Dhillon B."/>
            <person name="Wittenberg A.H.J."/>
            <person name="Crane C.F."/>
            <person name="Hane J.K."/>
            <person name="Foster A.J."/>
            <person name="Van der Lee T.A.J."/>
            <person name="Grimwood J."/>
            <person name="Aerts A."/>
            <person name="Antoniw J."/>
            <person name="Bailey A."/>
            <person name="Bluhm B."/>
            <person name="Bowler J."/>
            <person name="Bristow J."/>
            <person name="van der Burgt A."/>
            <person name="Canto-Canche B."/>
            <person name="Churchill A.C.L."/>
            <person name="Conde-Ferraez L."/>
            <person name="Cools H.J."/>
            <person name="Coutinho P.M."/>
            <person name="Csukai M."/>
            <person name="Dehal P."/>
            <person name="De Wit P."/>
            <person name="Donzelli B."/>
            <person name="van de Geest H.C."/>
            <person name="van Ham R.C.H.J."/>
            <person name="Hammond-Kosack K.E."/>
            <person name="Henrissat B."/>
            <person name="Kilian A."/>
            <person name="Kobayashi A.K."/>
            <person name="Koopmann E."/>
            <person name="Kourmpetis Y."/>
            <person name="Kuzniar A."/>
            <person name="Lindquist E."/>
            <person name="Lombard V."/>
            <person name="Maliepaard C."/>
            <person name="Martins N."/>
            <person name="Mehrabi R."/>
            <person name="Nap J.P.H."/>
            <person name="Ponomarenko A."/>
            <person name="Rudd J.J."/>
            <person name="Salamov A."/>
            <person name="Schmutz J."/>
            <person name="Schouten H.J."/>
            <person name="Shapiro H."/>
            <person name="Stergiopoulos I."/>
            <person name="Torriani S.F.F."/>
            <person name="Tu H."/>
            <person name="de Vries R.P."/>
            <person name="Waalwijk C."/>
            <person name="Ware S.B."/>
            <person name="Wiebenga A."/>
            <person name="Zwiers L.-H."/>
            <person name="Oliver R.P."/>
            <person name="Grigoriev I.V."/>
            <person name="Kema G.H.J."/>
        </authorList>
    </citation>
    <scope>NUCLEOTIDE SEQUENCE [LARGE SCALE GENOMIC DNA]</scope>
    <source>
        <strain evidence="3">CBS 115943 / IPO323</strain>
    </source>
</reference>
<dbReference type="AlphaFoldDB" id="F9XRK7"/>
<accession>F9XRK7</accession>
<dbReference type="Proteomes" id="UP000008062">
    <property type="component" value="Chromosome 18"/>
</dbReference>
<proteinExistence type="predicted"/>
<dbReference type="RefSeq" id="XP_003847136.1">
    <property type="nucleotide sequence ID" value="XM_003847088.1"/>
</dbReference>
<keyword evidence="3" id="KW-1185">Reference proteome</keyword>
<evidence type="ECO:0000313" key="3">
    <source>
        <dbReference type="Proteomes" id="UP000008062"/>
    </source>
</evidence>
<dbReference type="GeneID" id="13399640"/>
<name>F9XRK7_ZYMTI</name>
<feature type="region of interest" description="Disordered" evidence="1">
    <location>
        <begin position="127"/>
        <end position="175"/>
    </location>
</feature>
<dbReference type="EMBL" id="CM001213">
    <property type="protein sequence ID" value="EGP82112.1"/>
    <property type="molecule type" value="Genomic_DNA"/>
</dbReference>
<sequence length="175" mass="18685">MTNEADRAIRCADEALASPNLEHGSLAATISSSTTKGSELVIVNGPEVTVQEIPAVDVEESLHHDKGLSSLSDRLNAAFAQDGHLICLPQGTMAISLSGHLLDAELPMAVMSRGYSKARGQPVVMRWRSPAALSGQPAKRKPQPPEKSRAKDPFNPKSTGGFSKPLGRKPKLRDK</sequence>
<organism evidence="2 3">
    <name type="scientific">Zymoseptoria tritici (strain CBS 115943 / IPO323)</name>
    <name type="common">Speckled leaf blotch fungus</name>
    <name type="synonym">Septoria tritici</name>
    <dbReference type="NCBI Taxonomy" id="336722"/>
    <lineage>
        <taxon>Eukaryota</taxon>
        <taxon>Fungi</taxon>
        <taxon>Dikarya</taxon>
        <taxon>Ascomycota</taxon>
        <taxon>Pezizomycotina</taxon>
        <taxon>Dothideomycetes</taxon>
        <taxon>Dothideomycetidae</taxon>
        <taxon>Mycosphaerellales</taxon>
        <taxon>Mycosphaerellaceae</taxon>
        <taxon>Zymoseptoria</taxon>
    </lineage>
</organism>
<feature type="compositionally biased region" description="Basic residues" evidence="1">
    <location>
        <begin position="166"/>
        <end position="175"/>
    </location>
</feature>
<dbReference type="HOGENOM" id="CLU_1533781_0_0_1"/>
<protein>
    <submittedName>
        <fullName evidence="2">Uncharacterized protein</fullName>
    </submittedName>
</protein>
<feature type="compositionally biased region" description="Basic and acidic residues" evidence="1">
    <location>
        <begin position="143"/>
        <end position="154"/>
    </location>
</feature>
<gene>
    <name evidence="2" type="ORF">MYCGRDRAFT_97853</name>
</gene>
<evidence type="ECO:0000256" key="1">
    <source>
        <dbReference type="SAM" id="MobiDB-lite"/>
    </source>
</evidence>
<evidence type="ECO:0000313" key="2">
    <source>
        <dbReference type="EMBL" id="EGP82112.1"/>
    </source>
</evidence>
<dbReference type="KEGG" id="ztr:MYCGRDRAFT_97853"/>
<dbReference type="InParanoid" id="F9XRK7"/>